<dbReference type="FunFam" id="3.90.640.10:FF:000002">
    <property type="entry name" value="Heat shock 70 kDa"/>
    <property type="match status" value="1"/>
</dbReference>
<dbReference type="Gene3D" id="3.90.640.10">
    <property type="entry name" value="Actin, Chain A, domain 4"/>
    <property type="match status" value="1"/>
</dbReference>
<dbReference type="InterPro" id="IPR043129">
    <property type="entry name" value="ATPase_NBD"/>
</dbReference>
<keyword evidence="4" id="KW-1185">Reference proteome</keyword>
<keyword evidence="2" id="KW-0067">ATP-binding</keyword>
<dbReference type="AlphaFoldDB" id="A0AAW2CZU1"/>
<dbReference type="PANTHER" id="PTHR19375">
    <property type="entry name" value="HEAT SHOCK PROTEIN 70KDA"/>
    <property type="match status" value="1"/>
</dbReference>
<sequence>MSHYLPLKRIIFEVKDVAGDTHLGGEDFDYRMVNHFVEIFKRQHKVDISGNSKALRRLKTACEKAKRILSFAIETCIEVDSLYSGIDFFPNITRAKFAEFNMDLFRKCINIVDKCFD</sequence>
<name>A0AAW2CZU1_9ROSI</name>
<dbReference type="Gene3D" id="3.30.420.40">
    <property type="match status" value="1"/>
</dbReference>
<accession>A0AAW2CZU1</accession>
<dbReference type="GO" id="GO:0140662">
    <property type="term" value="F:ATP-dependent protein folding chaperone"/>
    <property type="evidence" value="ECO:0007669"/>
    <property type="project" value="InterPro"/>
</dbReference>
<evidence type="ECO:0000256" key="1">
    <source>
        <dbReference type="ARBA" id="ARBA00022741"/>
    </source>
</evidence>
<dbReference type="EMBL" id="JAZDWU010000005">
    <property type="protein sequence ID" value="KAL0003092.1"/>
    <property type="molecule type" value="Genomic_DNA"/>
</dbReference>
<dbReference type="Proteomes" id="UP001459277">
    <property type="component" value="Unassembled WGS sequence"/>
</dbReference>
<dbReference type="GO" id="GO:0005524">
    <property type="term" value="F:ATP binding"/>
    <property type="evidence" value="ECO:0007669"/>
    <property type="project" value="UniProtKB-KW"/>
</dbReference>
<dbReference type="SUPFAM" id="SSF53067">
    <property type="entry name" value="Actin-like ATPase domain"/>
    <property type="match status" value="1"/>
</dbReference>
<keyword evidence="1" id="KW-0547">Nucleotide-binding</keyword>
<proteinExistence type="predicted"/>
<gene>
    <name evidence="3" type="ORF">SO802_016873</name>
</gene>
<reference evidence="3 4" key="1">
    <citation type="submission" date="2024-01" db="EMBL/GenBank/DDBJ databases">
        <title>A telomere-to-telomere, gap-free genome of sweet tea (Lithocarpus litseifolius).</title>
        <authorList>
            <person name="Zhou J."/>
        </authorList>
    </citation>
    <scope>NUCLEOTIDE SEQUENCE [LARGE SCALE GENOMIC DNA]</scope>
    <source>
        <strain evidence="3">Zhou-2022a</strain>
        <tissue evidence="3">Leaf</tissue>
    </source>
</reference>
<dbReference type="Pfam" id="PF00012">
    <property type="entry name" value="HSP70"/>
    <property type="match status" value="1"/>
</dbReference>
<organism evidence="3 4">
    <name type="scientific">Lithocarpus litseifolius</name>
    <dbReference type="NCBI Taxonomy" id="425828"/>
    <lineage>
        <taxon>Eukaryota</taxon>
        <taxon>Viridiplantae</taxon>
        <taxon>Streptophyta</taxon>
        <taxon>Embryophyta</taxon>
        <taxon>Tracheophyta</taxon>
        <taxon>Spermatophyta</taxon>
        <taxon>Magnoliopsida</taxon>
        <taxon>eudicotyledons</taxon>
        <taxon>Gunneridae</taxon>
        <taxon>Pentapetalae</taxon>
        <taxon>rosids</taxon>
        <taxon>fabids</taxon>
        <taxon>Fagales</taxon>
        <taxon>Fagaceae</taxon>
        <taxon>Lithocarpus</taxon>
    </lineage>
</organism>
<evidence type="ECO:0000313" key="3">
    <source>
        <dbReference type="EMBL" id="KAL0003092.1"/>
    </source>
</evidence>
<protein>
    <submittedName>
        <fullName evidence="3">Uncharacterized protein</fullName>
    </submittedName>
</protein>
<evidence type="ECO:0000256" key="2">
    <source>
        <dbReference type="ARBA" id="ARBA00022840"/>
    </source>
</evidence>
<comment type="caution">
    <text evidence="3">The sequence shown here is derived from an EMBL/GenBank/DDBJ whole genome shotgun (WGS) entry which is preliminary data.</text>
</comment>
<evidence type="ECO:0000313" key="4">
    <source>
        <dbReference type="Proteomes" id="UP001459277"/>
    </source>
</evidence>
<dbReference type="InterPro" id="IPR013126">
    <property type="entry name" value="Hsp_70_fam"/>
</dbReference>